<reference evidence="2" key="1">
    <citation type="submission" date="2020-03" db="EMBL/GenBank/DDBJ databases">
        <title>The deep terrestrial virosphere.</title>
        <authorList>
            <person name="Holmfeldt K."/>
            <person name="Nilsson E."/>
            <person name="Simone D."/>
            <person name="Lopez-Fernandez M."/>
            <person name="Wu X."/>
            <person name="de Brujin I."/>
            <person name="Lundin D."/>
            <person name="Andersson A."/>
            <person name="Bertilsson S."/>
            <person name="Dopson M."/>
        </authorList>
    </citation>
    <scope>NUCLEOTIDE SEQUENCE</scope>
    <source>
        <strain evidence="2">MM415A01968</strain>
        <strain evidence="1">MM415B01890</strain>
    </source>
</reference>
<gene>
    <name evidence="2" type="ORF">MM415A01968_0014</name>
    <name evidence="1" type="ORF">MM415B01890_0022</name>
</gene>
<evidence type="ECO:0000313" key="2">
    <source>
        <dbReference type="EMBL" id="QJA74577.1"/>
    </source>
</evidence>
<sequence>MKSKNIKIPLELVESLEKRNTGRSPGEKMLEIYKEYELLEGLASSISVSTKVSEKATVYERILRYLTDGDENVMDMQTQINELKTMLQGLQIFFTKVKGK</sequence>
<evidence type="ECO:0000313" key="1">
    <source>
        <dbReference type="EMBL" id="QJA56289.1"/>
    </source>
</evidence>
<protein>
    <submittedName>
        <fullName evidence="2">Uncharacterized protein</fullName>
    </submittedName>
</protein>
<proteinExistence type="predicted"/>
<dbReference type="EMBL" id="MT142106">
    <property type="protein sequence ID" value="QJA74577.1"/>
    <property type="molecule type" value="Genomic_DNA"/>
</dbReference>
<organism evidence="2">
    <name type="scientific">viral metagenome</name>
    <dbReference type="NCBI Taxonomy" id="1070528"/>
    <lineage>
        <taxon>unclassified sequences</taxon>
        <taxon>metagenomes</taxon>
        <taxon>organismal metagenomes</taxon>
    </lineage>
</organism>
<dbReference type="AlphaFoldDB" id="A0A6M3K106"/>
<name>A0A6M3K106_9ZZZZ</name>
<accession>A0A6M3K106</accession>
<dbReference type="EMBL" id="MT141209">
    <property type="protein sequence ID" value="QJA56289.1"/>
    <property type="molecule type" value="Genomic_DNA"/>
</dbReference>